<comment type="subcellular location">
    <subcellularLocation>
        <location evidence="7">Cell membrane</location>
        <topology evidence="7">Peripheral membrane protein</topology>
    </subcellularLocation>
</comment>
<dbReference type="InterPro" id="IPR052200">
    <property type="entry name" value="Protoporphyrinogen_IX_DH"/>
</dbReference>
<feature type="domain" description="Flavodoxin" evidence="8">
    <location>
        <begin position="4"/>
        <end position="150"/>
    </location>
</feature>
<dbReference type="PATRIC" id="fig|1778262.3.peg.996"/>
<evidence type="ECO:0000256" key="3">
    <source>
        <dbReference type="ARBA" id="ARBA00022741"/>
    </source>
</evidence>
<evidence type="ECO:0000259" key="8">
    <source>
        <dbReference type="Pfam" id="PF12724"/>
    </source>
</evidence>
<accession>A0A143WSR3</accession>
<evidence type="ECO:0000256" key="4">
    <source>
        <dbReference type="ARBA" id="ARBA00023002"/>
    </source>
</evidence>
<keyword evidence="10" id="KW-1185">Reference proteome</keyword>
<dbReference type="NCBIfam" id="NF008316">
    <property type="entry name" value="PRK11104.1"/>
    <property type="match status" value="1"/>
</dbReference>
<keyword evidence="3 7" id="KW-0547">Nucleotide-binding</keyword>
<evidence type="ECO:0000313" key="9">
    <source>
        <dbReference type="EMBL" id="CUX96785.1"/>
    </source>
</evidence>
<keyword evidence="4 7" id="KW-0560">Oxidoreductase</keyword>
<dbReference type="PROSITE" id="PS00201">
    <property type="entry name" value="FLAVODOXIN"/>
    <property type="match status" value="1"/>
</dbReference>
<dbReference type="EC" id="1.3.5.3" evidence="7"/>
<evidence type="ECO:0000256" key="5">
    <source>
        <dbReference type="ARBA" id="ARBA00023136"/>
    </source>
</evidence>
<reference evidence="10" key="1">
    <citation type="submission" date="2016-01" db="EMBL/GenBank/DDBJ databases">
        <authorList>
            <person name="Husnik F."/>
        </authorList>
    </citation>
    <scope>NUCLEOTIDE SEQUENCE [LARGE SCALE GENOMIC DNA]</scope>
</reference>
<organism evidence="9 10">
    <name type="scientific">Candidatus Doolittlea endobia</name>
    <dbReference type="NCBI Taxonomy" id="1778262"/>
    <lineage>
        <taxon>Bacteria</taxon>
        <taxon>Pseudomonadati</taxon>
        <taxon>Pseudomonadota</taxon>
        <taxon>Gammaproteobacteria</taxon>
        <taxon>Enterobacterales</taxon>
        <taxon>Enterobacteriaceae</taxon>
        <taxon>Candidatus Doolittlea</taxon>
    </lineage>
</organism>
<dbReference type="PANTHER" id="PTHR38030:SF2">
    <property type="entry name" value="PROTOPORPHYRINOGEN IX DEHYDROGENASE [QUINONE]"/>
    <property type="match status" value="1"/>
</dbReference>
<comment type="cofactor">
    <cofactor evidence="7">
        <name>FMN</name>
        <dbReference type="ChEBI" id="CHEBI:58210"/>
    </cofactor>
    <text evidence="7">Binds 1 FMN non-covalently per subunit.</text>
</comment>
<comment type="catalytic activity">
    <reaction evidence="7">
        <text>protoporphyrinogen IX + 3 a ubiquinone = protoporphyrin IX + 3 a ubiquinol</text>
        <dbReference type="Rhea" id="RHEA:63936"/>
        <dbReference type="Rhea" id="RHEA-COMP:9565"/>
        <dbReference type="Rhea" id="RHEA-COMP:9566"/>
        <dbReference type="ChEBI" id="CHEBI:16389"/>
        <dbReference type="ChEBI" id="CHEBI:17976"/>
        <dbReference type="ChEBI" id="CHEBI:57306"/>
        <dbReference type="ChEBI" id="CHEBI:57307"/>
    </reaction>
</comment>
<dbReference type="InterPro" id="IPR044264">
    <property type="entry name" value="HemG"/>
</dbReference>
<comment type="catalytic activity">
    <reaction evidence="7">
        <text>protoporphyrinogen IX + 3 a menaquinone = protoporphyrin IX + 3 a menaquinol</text>
        <dbReference type="Rhea" id="RHEA:27409"/>
        <dbReference type="Rhea" id="RHEA-COMP:9537"/>
        <dbReference type="Rhea" id="RHEA-COMP:9539"/>
        <dbReference type="ChEBI" id="CHEBI:16374"/>
        <dbReference type="ChEBI" id="CHEBI:18151"/>
        <dbReference type="ChEBI" id="CHEBI:57306"/>
        <dbReference type="ChEBI" id="CHEBI:57307"/>
        <dbReference type="EC" id="1.3.5.3"/>
    </reaction>
</comment>
<dbReference type="InterPro" id="IPR001226">
    <property type="entry name" value="Flavodoxin_CS"/>
</dbReference>
<comment type="catalytic activity">
    <reaction evidence="7">
        <text>protoporphyrinogen IX + 3 a quinone = protoporphyrin IX + 3 a quinol</text>
        <dbReference type="Rhea" id="RHEA:65032"/>
        <dbReference type="ChEBI" id="CHEBI:24646"/>
        <dbReference type="ChEBI" id="CHEBI:57306"/>
        <dbReference type="ChEBI" id="CHEBI:57307"/>
        <dbReference type="ChEBI" id="CHEBI:132124"/>
        <dbReference type="EC" id="1.3.5.3"/>
    </reaction>
</comment>
<dbReference type="Proteomes" id="UP000095322">
    <property type="component" value="Chromosome I"/>
</dbReference>
<proteinExistence type="inferred from homology"/>
<dbReference type="InterPro" id="IPR026816">
    <property type="entry name" value="Flavodoxin_dom"/>
</dbReference>
<evidence type="ECO:0000313" key="10">
    <source>
        <dbReference type="Proteomes" id="UP000095322"/>
    </source>
</evidence>
<dbReference type="GO" id="GO:0004729">
    <property type="term" value="F:oxygen-dependent protoporphyrinogen oxidase activity"/>
    <property type="evidence" value="ECO:0007669"/>
    <property type="project" value="InterPro"/>
</dbReference>
<evidence type="ECO:0000256" key="1">
    <source>
        <dbReference type="ARBA" id="ARBA00022630"/>
    </source>
</evidence>
<dbReference type="SUPFAM" id="SSF52218">
    <property type="entry name" value="Flavoproteins"/>
    <property type="match status" value="1"/>
</dbReference>
<comment type="function">
    <text evidence="7">Catalyzes the 6-electron oxidation of protoporphyrinogen IX to form protoporphyrin IX; under anaerobic conditions uses menaquinone as an electron acceptor, under aerobic conditions uses ubiquinone as an electron acceptor.</text>
</comment>
<keyword evidence="7" id="KW-1003">Cell membrane</keyword>
<evidence type="ECO:0000256" key="6">
    <source>
        <dbReference type="ARBA" id="ARBA00023244"/>
    </source>
</evidence>
<keyword evidence="1 7" id="KW-0285">Flavoprotein</keyword>
<dbReference type="GO" id="GO:0070819">
    <property type="term" value="F:menaquinone-dependent protoporphyrinogen oxidase activity"/>
    <property type="evidence" value="ECO:0007669"/>
    <property type="project" value="UniProtKB-UniRule"/>
</dbReference>
<dbReference type="EMBL" id="LN999833">
    <property type="protein sequence ID" value="CUX96785.1"/>
    <property type="molecule type" value="Genomic_DNA"/>
</dbReference>
<dbReference type="HAMAP" id="MF_00853">
    <property type="entry name" value="HemG"/>
    <property type="match status" value="1"/>
</dbReference>
<protein>
    <recommendedName>
        <fullName evidence="7">Protoporphyrinogen IX dehydrogenase [quinone]</fullName>
        <ecNumber evidence="7">1.3.5.3</ecNumber>
    </recommendedName>
    <alternativeName>
        <fullName evidence="7">Protoporphyrinogen IX dehydrogenase [menaquinone]</fullName>
    </alternativeName>
    <alternativeName>
        <fullName evidence="7">Protoporphyrinogen IX dehydrogenase [ubiquinone]</fullName>
    </alternativeName>
    <alternativeName>
        <fullName evidence="7">Protoporphyrinogen oxidase</fullName>
        <shortName evidence="7">PPO</shortName>
    </alternativeName>
</protein>
<comment type="similarity">
    <text evidence="7">Belongs to the HemG family.</text>
</comment>
<comment type="pathway">
    <text evidence="7">Porphyrin-containing compound metabolism; protoporphyrin-IX biosynthesis; protoporphyrin-IX from protoporphyrinogen-IX: step 1/1.</text>
</comment>
<dbReference type="RefSeq" id="WP_067566133.1">
    <property type="nucleotide sequence ID" value="NZ_LN999833.1"/>
</dbReference>
<name>A0A143WSR3_9ENTR</name>
<keyword evidence="6 7" id="KW-0627">Porphyrin biosynthesis</keyword>
<dbReference type="Pfam" id="PF12724">
    <property type="entry name" value="Flavodoxin_5"/>
    <property type="match status" value="1"/>
</dbReference>
<dbReference type="UniPathway" id="UPA00251">
    <property type="reaction ID" value="UER00324"/>
</dbReference>
<evidence type="ECO:0000256" key="2">
    <source>
        <dbReference type="ARBA" id="ARBA00022643"/>
    </source>
</evidence>
<keyword evidence="5" id="KW-0472">Membrane</keyword>
<gene>
    <name evidence="7 9" type="primary">hemG</name>
    <name evidence="9" type="ORF">MHIR_DE00542</name>
</gene>
<dbReference type="AlphaFoldDB" id="A0A143WSR3"/>
<dbReference type="GO" id="GO:0010181">
    <property type="term" value="F:FMN binding"/>
    <property type="evidence" value="ECO:0007669"/>
    <property type="project" value="UniProtKB-UniRule"/>
</dbReference>
<dbReference type="PANTHER" id="PTHR38030">
    <property type="entry name" value="PROTOPORPHYRINOGEN IX DEHYDROGENASE [MENAQUINONE]"/>
    <property type="match status" value="1"/>
</dbReference>
<keyword evidence="2 7" id="KW-0288">FMN</keyword>
<dbReference type="InterPro" id="IPR029039">
    <property type="entry name" value="Flavoprotein-like_sf"/>
</dbReference>
<dbReference type="GO" id="GO:0009055">
    <property type="term" value="F:electron transfer activity"/>
    <property type="evidence" value="ECO:0007669"/>
    <property type="project" value="InterPro"/>
</dbReference>
<dbReference type="GO" id="GO:0005886">
    <property type="term" value="C:plasma membrane"/>
    <property type="evidence" value="ECO:0007669"/>
    <property type="project" value="UniProtKB-SubCell"/>
</dbReference>
<dbReference type="Gene3D" id="3.40.50.360">
    <property type="match status" value="1"/>
</dbReference>
<dbReference type="GO" id="GO:0006782">
    <property type="term" value="P:protoporphyrinogen IX biosynthetic process"/>
    <property type="evidence" value="ECO:0007669"/>
    <property type="project" value="UniProtKB-UniRule"/>
</dbReference>
<sequence length="176" mass="20110">MKTLIIYLSHDGQTHKIARAIGSYFTNCCECDVVDLRLAQDLDLQRYQRVIAGASIRYGHFAADLGRFIVQHLDWLHSIPSAFYAVNLTARKPDKCTPNTNAYTRKFLATTPWRPDLCAVFAGALCYPRYRWFDRVIIQMIMRMTGGETDCTKEVEYTNWEQVSAFAGEVAKLTAK</sequence>
<dbReference type="KEGG" id="den:MHIR_DE00542"/>
<dbReference type="OrthoDB" id="9795729at2"/>
<evidence type="ECO:0000256" key="7">
    <source>
        <dbReference type="HAMAP-Rule" id="MF_00853"/>
    </source>
</evidence>